<evidence type="ECO:0000259" key="1">
    <source>
        <dbReference type="Pfam" id="PF13302"/>
    </source>
</evidence>
<sequence>MTYLNTYKAPPPPVIPKHAHLETKPEEYDFNFYFDPKELITDRLQLRPLVPSLHARLLYDEIKKCDPSMLRWLVDYNTLDDFLAWFEGTIRSQPSALGYAIFSAPPGKEEPTKPEDFQIAGCCALINTDVGMMVSEIGWIIILEKFQRTHVLTHTAGLLAHRILDMPSEGGLGLRRCQWFATSLNEKSRAAALRLGFKEDGILRNHRVLVKGKEGANRGRPGDYREDCDSRDSWLACITWQDWESGAREHIDKLMARRK</sequence>
<organism evidence="2 3">
    <name type="scientific">Kwoniella heveanensis BCC8398</name>
    <dbReference type="NCBI Taxonomy" id="1296120"/>
    <lineage>
        <taxon>Eukaryota</taxon>
        <taxon>Fungi</taxon>
        <taxon>Dikarya</taxon>
        <taxon>Basidiomycota</taxon>
        <taxon>Agaricomycotina</taxon>
        <taxon>Tremellomycetes</taxon>
        <taxon>Tremellales</taxon>
        <taxon>Cryptococcaceae</taxon>
        <taxon>Kwoniella</taxon>
    </lineage>
</organism>
<dbReference type="Gene3D" id="3.40.630.30">
    <property type="match status" value="1"/>
</dbReference>
<keyword evidence="3" id="KW-1185">Reference proteome</keyword>
<dbReference type="PANTHER" id="PTHR43441">
    <property type="entry name" value="RIBOSOMAL-PROTEIN-SERINE ACETYLTRANSFERASE"/>
    <property type="match status" value="1"/>
</dbReference>
<gene>
    <name evidence="2" type="ORF">I316_04974</name>
</gene>
<dbReference type="AlphaFoldDB" id="A0A1B9GQE8"/>
<dbReference type="Pfam" id="PF13302">
    <property type="entry name" value="Acetyltransf_3"/>
    <property type="match status" value="1"/>
</dbReference>
<name>A0A1B9GQE8_9TREE</name>
<dbReference type="SUPFAM" id="SSF55729">
    <property type="entry name" value="Acyl-CoA N-acyltransferases (Nat)"/>
    <property type="match status" value="1"/>
</dbReference>
<dbReference type="InterPro" id="IPR000182">
    <property type="entry name" value="GNAT_dom"/>
</dbReference>
<accession>A0A1B9GQE8</accession>
<dbReference type="InterPro" id="IPR016181">
    <property type="entry name" value="Acyl_CoA_acyltransferase"/>
</dbReference>
<protein>
    <recommendedName>
        <fullName evidence="1">N-acetyltransferase domain-containing protein</fullName>
    </recommendedName>
</protein>
<dbReference type="OrthoDB" id="41238at2759"/>
<dbReference type="GO" id="GO:1990189">
    <property type="term" value="F:protein N-terminal-serine acetyltransferase activity"/>
    <property type="evidence" value="ECO:0007669"/>
    <property type="project" value="TreeGrafter"/>
</dbReference>
<feature type="domain" description="N-acetyltransferase" evidence="1">
    <location>
        <begin position="43"/>
        <end position="198"/>
    </location>
</feature>
<dbReference type="InterPro" id="IPR051908">
    <property type="entry name" value="Ribosomal_N-acetyltransferase"/>
</dbReference>
<dbReference type="Proteomes" id="UP000092666">
    <property type="component" value="Unassembled WGS sequence"/>
</dbReference>
<proteinExistence type="predicted"/>
<dbReference type="GO" id="GO:0008999">
    <property type="term" value="F:protein-N-terminal-alanine acetyltransferase activity"/>
    <property type="evidence" value="ECO:0007669"/>
    <property type="project" value="TreeGrafter"/>
</dbReference>
<dbReference type="EMBL" id="KV700126">
    <property type="protein sequence ID" value="OCF33233.1"/>
    <property type="molecule type" value="Genomic_DNA"/>
</dbReference>
<dbReference type="PANTHER" id="PTHR43441:SF5">
    <property type="entry name" value="FAMILY ACETYLTRANSFERASE, PUTATIVE-RELATED"/>
    <property type="match status" value="1"/>
</dbReference>
<evidence type="ECO:0000313" key="3">
    <source>
        <dbReference type="Proteomes" id="UP000092666"/>
    </source>
</evidence>
<evidence type="ECO:0000313" key="2">
    <source>
        <dbReference type="EMBL" id="OCF33233.1"/>
    </source>
</evidence>
<reference evidence="2 3" key="1">
    <citation type="submission" date="2013-07" db="EMBL/GenBank/DDBJ databases">
        <title>The Genome Sequence of Cryptococcus heveanensis BCC8398.</title>
        <authorList>
            <consortium name="The Broad Institute Genome Sequencing Platform"/>
            <person name="Cuomo C."/>
            <person name="Litvintseva A."/>
            <person name="Chen Y."/>
            <person name="Heitman J."/>
            <person name="Sun S."/>
            <person name="Springer D."/>
            <person name="Dromer F."/>
            <person name="Young S.K."/>
            <person name="Zeng Q."/>
            <person name="Gargeya S."/>
            <person name="Fitzgerald M."/>
            <person name="Abouelleil A."/>
            <person name="Alvarado L."/>
            <person name="Berlin A.M."/>
            <person name="Chapman S.B."/>
            <person name="Dewar J."/>
            <person name="Goldberg J."/>
            <person name="Griggs A."/>
            <person name="Gujja S."/>
            <person name="Hansen M."/>
            <person name="Howarth C."/>
            <person name="Imamovic A."/>
            <person name="Larimer J."/>
            <person name="McCowan C."/>
            <person name="Murphy C."/>
            <person name="Pearson M."/>
            <person name="Priest M."/>
            <person name="Roberts A."/>
            <person name="Saif S."/>
            <person name="Shea T."/>
            <person name="Sykes S."/>
            <person name="Wortman J."/>
            <person name="Nusbaum C."/>
            <person name="Birren B."/>
        </authorList>
    </citation>
    <scope>NUCLEOTIDE SEQUENCE [LARGE SCALE GENOMIC DNA]</scope>
    <source>
        <strain evidence="2 3">BCC8398</strain>
    </source>
</reference>
<reference evidence="3" key="2">
    <citation type="submission" date="2013-12" db="EMBL/GenBank/DDBJ databases">
        <title>Evolution of pathogenesis and genome organization in the Tremellales.</title>
        <authorList>
            <person name="Cuomo C."/>
            <person name="Litvintseva A."/>
            <person name="Heitman J."/>
            <person name="Chen Y."/>
            <person name="Sun S."/>
            <person name="Springer D."/>
            <person name="Dromer F."/>
            <person name="Young S."/>
            <person name="Zeng Q."/>
            <person name="Chapman S."/>
            <person name="Gujja S."/>
            <person name="Saif S."/>
            <person name="Birren B."/>
        </authorList>
    </citation>
    <scope>NUCLEOTIDE SEQUENCE [LARGE SCALE GENOMIC DNA]</scope>
    <source>
        <strain evidence="3">BCC8398</strain>
    </source>
</reference>